<proteinExistence type="predicted"/>
<dbReference type="PANTHER" id="PTHR11102:SF160">
    <property type="entry name" value="ERAD-ASSOCIATED E3 UBIQUITIN-PROTEIN LIGASE COMPONENT HRD3"/>
    <property type="match status" value="1"/>
</dbReference>
<protein>
    <submittedName>
        <fullName evidence="1">Sel1 repeat family protein</fullName>
    </submittedName>
</protein>
<dbReference type="Pfam" id="PF08238">
    <property type="entry name" value="Sel1"/>
    <property type="match status" value="3"/>
</dbReference>
<accession>A0A7T8APT6</accession>
<reference evidence="1 2" key="1">
    <citation type="submission" date="2020-08" db="EMBL/GenBank/DDBJ databases">
        <title>Emergence of ISAba1-mediated novel tet(X) in Acinetobacter variabilis from a chicken farm.</title>
        <authorList>
            <person name="Peng K."/>
            <person name="Li R."/>
        </authorList>
    </citation>
    <scope>NUCLEOTIDE SEQUENCE [LARGE SCALE GENOMIC DNA]</scope>
    <source>
        <strain evidence="1 2">XM9F202-2</strain>
    </source>
</reference>
<name>A0A7T8APT6_9GAMM</name>
<sequence>MTERVSPPATLANRALAGNAEAQFELAELYMQSEHDEDIMLAEEWALKAANGGWVEAMYWLGEGYTVYAKEIAEEDPEDSKAHFELAYYWLSKANFEKHSAATLELAGFYRRGDVVEKDVEKSIALVKQAAEWGEVQAMRDLAFIYANGLGVAADDIQADYWTKKADEIEQDIE</sequence>
<dbReference type="SUPFAM" id="SSF81901">
    <property type="entry name" value="HCP-like"/>
    <property type="match status" value="1"/>
</dbReference>
<gene>
    <name evidence="1" type="ORF">IAQ69_10730</name>
</gene>
<dbReference type="PANTHER" id="PTHR11102">
    <property type="entry name" value="SEL-1-LIKE PROTEIN"/>
    <property type="match status" value="1"/>
</dbReference>
<dbReference type="InterPro" id="IPR011990">
    <property type="entry name" value="TPR-like_helical_dom_sf"/>
</dbReference>
<dbReference type="SMART" id="SM00671">
    <property type="entry name" value="SEL1"/>
    <property type="match status" value="3"/>
</dbReference>
<dbReference type="RefSeq" id="WP_166137754.1">
    <property type="nucleotide sequence ID" value="NZ_CP060811.1"/>
</dbReference>
<dbReference type="InterPro" id="IPR050767">
    <property type="entry name" value="Sel1_AlgK"/>
</dbReference>
<evidence type="ECO:0000313" key="1">
    <source>
        <dbReference type="EMBL" id="QQN87342.1"/>
    </source>
</evidence>
<dbReference type="Proteomes" id="UP000596079">
    <property type="component" value="Chromosome"/>
</dbReference>
<dbReference type="AlphaFoldDB" id="A0A7T8APT6"/>
<dbReference type="Gene3D" id="1.25.40.10">
    <property type="entry name" value="Tetratricopeptide repeat domain"/>
    <property type="match status" value="1"/>
</dbReference>
<dbReference type="InterPro" id="IPR006597">
    <property type="entry name" value="Sel1-like"/>
</dbReference>
<dbReference type="EMBL" id="CP060811">
    <property type="protein sequence ID" value="QQN87342.1"/>
    <property type="molecule type" value="Genomic_DNA"/>
</dbReference>
<organism evidence="1 2">
    <name type="scientific">Acinetobacter variabilis</name>
    <dbReference type="NCBI Taxonomy" id="70346"/>
    <lineage>
        <taxon>Bacteria</taxon>
        <taxon>Pseudomonadati</taxon>
        <taxon>Pseudomonadota</taxon>
        <taxon>Gammaproteobacteria</taxon>
        <taxon>Moraxellales</taxon>
        <taxon>Moraxellaceae</taxon>
        <taxon>Acinetobacter</taxon>
    </lineage>
</organism>
<evidence type="ECO:0000313" key="2">
    <source>
        <dbReference type="Proteomes" id="UP000596079"/>
    </source>
</evidence>